<gene>
    <name evidence="9" type="ORF">BSL82_10760</name>
</gene>
<feature type="active site" evidence="5">
    <location>
        <position position="171"/>
    </location>
</feature>
<dbReference type="GO" id="GO:0050661">
    <property type="term" value="F:NADP binding"/>
    <property type="evidence" value="ECO:0007669"/>
    <property type="project" value="InterPro"/>
</dbReference>
<dbReference type="PIRSF" id="PIRSF000103">
    <property type="entry name" value="HIBADH"/>
    <property type="match status" value="1"/>
</dbReference>
<feature type="domain" description="6-phosphogluconate dehydrogenase NADP-binding" evidence="7">
    <location>
        <begin position="4"/>
        <end position="162"/>
    </location>
</feature>
<dbReference type="PANTHER" id="PTHR22981:SF7">
    <property type="entry name" value="3-HYDROXYISOBUTYRATE DEHYDROGENASE, MITOCHONDRIAL"/>
    <property type="match status" value="1"/>
</dbReference>
<keyword evidence="3 6" id="KW-0560">Oxidoreductase</keyword>
<dbReference type="Pfam" id="PF03446">
    <property type="entry name" value="NAD_binding_2"/>
    <property type="match status" value="1"/>
</dbReference>
<reference evidence="10" key="1">
    <citation type="submission" date="2016-11" db="EMBL/GenBank/DDBJ databases">
        <title>Complete Genome Sequence of alachlor-degrading Sphingomonas sp. strain JJ-A5.</title>
        <authorList>
            <person name="Lee H."/>
            <person name="Ka J.-O."/>
        </authorList>
    </citation>
    <scope>NUCLEOTIDE SEQUENCE [LARGE SCALE GENOMIC DNA]</scope>
    <source>
        <strain evidence="10">JJ-A5</strain>
    </source>
</reference>
<evidence type="ECO:0000256" key="3">
    <source>
        <dbReference type="ARBA" id="ARBA00023002"/>
    </source>
</evidence>
<dbReference type="InterPro" id="IPR011548">
    <property type="entry name" value="HIBADH"/>
</dbReference>
<dbReference type="InterPro" id="IPR002204">
    <property type="entry name" value="3-OH-isobutyrate_DH-rel_CS"/>
</dbReference>
<comment type="pathway">
    <text evidence="6">Amino-acid degradation; L-valine degradation.</text>
</comment>
<dbReference type="FunFam" id="1.10.1040.10:FF:000006">
    <property type="entry name" value="3-hydroxyisobutyrate dehydrogenase"/>
    <property type="match status" value="1"/>
</dbReference>
<keyword evidence="10" id="KW-1185">Reference proteome</keyword>
<dbReference type="GO" id="GO:0008442">
    <property type="term" value="F:3-hydroxyisobutyrate dehydrogenase activity"/>
    <property type="evidence" value="ECO:0007669"/>
    <property type="project" value="UniProtKB-EC"/>
</dbReference>
<dbReference type="SUPFAM" id="SSF48179">
    <property type="entry name" value="6-phosphogluconate dehydrogenase C-terminal domain-like"/>
    <property type="match status" value="1"/>
</dbReference>
<dbReference type="InterPro" id="IPR015815">
    <property type="entry name" value="HIBADH-related"/>
</dbReference>
<dbReference type="SUPFAM" id="SSF51735">
    <property type="entry name" value="NAD(P)-binding Rossmann-fold domains"/>
    <property type="match status" value="1"/>
</dbReference>
<dbReference type="GO" id="GO:0051287">
    <property type="term" value="F:NAD binding"/>
    <property type="evidence" value="ECO:0007669"/>
    <property type="project" value="InterPro"/>
</dbReference>
<name>A0A1L3ZZM6_9SPHN</name>
<comment type="catalytic activity">
    <reaction evidence="6">
        <text>3-hydroxy-2-methylpropanoate + NAD(+) = 2-methyl-3-oxopropanoate + NADH + H(+)</text>
        <dbReference type="Rhea" id="RHEA:17681"/>
        <dbReference type="ChEBI" id="CHEBI:11805"/>
        <dbReference type="ChEBI" id="CHEBI:15378"/>
        <dbReference type="ChEBI" id="CHEBI:57540"/>
        <dbReference type="ChEBI" id="CHEBI:57700"/>
        <dbReference type="ChEBI" id="CHEBI:57945"/>
        <dbReference type="EC" id="1.1.1.31"/>
    </reaction>
</comment>
<dbReference type="EC" id="1.1.1.31" evidence="6"/>
<feature type="domain" description="3-hydroxyisobutyrate dehydrogenase-like NAD-binding" evidence="8">
    <location>
        <begin position="165"/>
        <end position="293"/>
    </location>
</feature>
<dbReference type="Gene3D" id="1.10.1040.10">
    <property type="entry name" value="N-(1-d-carboxylethyl)-l-norvaline Dehydrogenase, domain 2"/>
    <property type="match status" value="1"/>
</dbReference>
<accession>A0A1L3ZZM6</accession>
<dbReference type="AlphaFoldDB" id="A0A1L3ZZM6"/>
<dbReference type="InterPro" id="IPR029154">
    <property type="entry name" value="HIBADH-like_NADP-bd"/>
</dbReference>
<dbReference type="STRING" id="1921510.BSL82_10760"/>
<comment type="similarity">
    <text evidence="1 6">Belongs to the HIBADH-related family.</text>
</comment>
<evidence type="ECO:0000256" key="5">
    <source>
        <dbReference type="PIRSR" id="PIRSR000103-1"/>
    </source>
</evidence>
<dbReference type="PROSITE" id="PS00895">
    <property type="entry name" value="3_HYDROXYISOBUT_DH"/>
    <property type="match status" value="1"/>
</dbReference>
<dbReference type="InterPro" id="IPR008927">
    <property type="entry name" value="6-PGluconate_DH-like_C_sf"/>
</dbReference>
<dbReference type="UniPathway" id="UPA00362"/>
<dbReference type="Proteomes" id="UP000182063">
    <property type="component" value="Chromosome"/>
</dbReference>
<dbReference type="Gene3D" id="3.40.50.720">
    <property type="entry name" value="NAD(P)-binding Rossmann-like Domain"/>
    <property type="match status" value="1"/>
</dbReference>
<sequence>MTHVAFIGLGNMGAPMAENLLKAGYTLSAHDLNEVAVRRLVELGGRAASSAYDAATGADIVITMLPNDAIVNAIYQGSGGLIERLAHRPLLIDSSTIAPETARTLSGAAKAKGYAMLDAPVSGGPKGAREGTLSFMVGGDLEAFADAEPVLRAMGHAIFHAGHSGAGQVAKICNNMLAAILMAGTAEALALGVGNGLDPAALSDIFKRSSGNNFMLDRWNPWPGVIEDAPASNAFQGGFQTRLMLKDLGLALANAQVRDASVPLGALVRNLFSLHAAAAQENGLQDFSSIQRFYAPSLNHQA</sequence>
<dbReference type="OrthoDB" id="9812907at2"/>
<evidence type="ECO:0000256" key="1">
    <source>
        <dbReference type="ARBA" id="ARBA00009080"/>
    </source>
</evidence>
<evidence type="ECO:0000313" key="10">
    <source>
        <dbReference type="Proteomes" id="UP000182063"/>
    </source>
</evidence>
<dbReference type="KEGG" id="sphj:BSL82_10760"/>
<evidence type="ECO:0000259" key="7">
    <source>
        <dbReference type="Pfam" id="PF03446"/>
    </source>
</evidence>
<dbReference type="NCBIfam" id="TIGR01692">
    <property type="entry name" value="HIBADH"/>
    <property type="match status" value="1"/>
</dbReference>
<protein>
    <recommendedName>
        <fullName evidence="6">3-hydroxyisobutyrate dehydrogenase</fullName>
        <shortName evidence="6">HIBADH</shortName>
        <ecNumber evidence="6">1.1.1.31</ecNumber>
    </recommendedName>
</protein>
<dbReference type="Pfam" id="PF14833">
    <property type="entry name" value="NAD_binding_11"/>
    <property type="match status" value="1"/>
</dbReference>
<dbReference type="InterPro" id="IPR013328">
    <property type="entry name" value="6PGD_dom2"/>
</dbReference>
<organism evidence="9 10">
    <name type="scientific">Tardibacter chloracetimidivorans</name>
    <dbReference type="NCBI Taxonomy" id="1921510"/>
    <lineage>
        <taxon>Bacteria</taxon>
        <taxon>Pseudomonadati</taxon>
        <taxon>Pseudomonadota</taxon>
        <taxon>Alphaproteobacteria</taxon>
        <taxon>Sphingomonadales</taxon>
        <taxon>Sphingomonadaceae</taxon>
        <taxon>Tardibacter</taxon>
    </lineage>
</organism>
<dbReference type="GO" id="GO:0006574">
    <property type="term" value="P:L-valine catabolic process"/>
    <property type="evidence" value="ECO:0007669"/>
    <property type="project" value="UniProtKB-UniPathway"/>
</dbReference>
<dbReference type="EMBL" id="CP018221">
    <property type="protein sequence ID" value="API61084.1"/>
    <property type="molecule type" value="Genomic_DNA"/>
</dbReference>
<dbReference type="InterPro" id="IPR006115">
    <property type="entry name" value="6PGDH_NADP-bd"/>
</dbReference>
<evidence type="ECO:0000256" key="4">
    <source>
        <dbReference type="ARBA" id="ARBA00023027"/>
    </source>
</evidence>
<evidence type="ECO:0000259" key="8">
    <source>
        <dbReference type="Pfam" id="PF14833"/>
    </source>
</evidence>
<evidence type="ECO:0000256" key="2">
    <source>
        <dbReference type="ARBA" id="ARBA00022456"/>
    </source>
</evidence>
<evidence type="ECO:0000256" key="6">
    <source>
        <dbReference type="RuleBase" id="RU910714"/>
    </source>
</evidence>
<keyword evidence="4 6" id="KW-0520">NAD</keyword>
<keyword evidence="2 6" id="KW-0101">Branched-chain amino acid catabolism</keyword>
<dbReference type="InterPro" id="IPR036291">
    <property type="entry name" value="NAD(P)-bd_dom_sf"/>
</dbReference>
<dbReference type="PANTHER" id="PTHR22981">
    <property type="entry name" value="3-HYDROXYISOBUTYRATE DEHYDROGENASE-RELATED"/>
    <property type="match status" value="1"/>
</dbReference>
<proteinExistence type="inferred from homology"/>
<evidence type="ECO:0000313" key="9">
    <source>
        <dbReference type="EMBL" id="API61084.1"/>
    </source>
</evidence>